<gene>
    <name evidence="1" type="ORF">C9I99_13700</name>
</gene>
<name>A0A2T3IXJ3_9GAMM</name>
<organism evidence="1 2">
    <name type="scientific">Photobacterium lutimaris</name>
    <dbReference type="NCBI Taxonomy" id="388278"/>
    <lineage>
        <taxon>Bacteria</taxon>
        <taxon>Pseudomonadati</taxon>
        <taxon>Pseudomonadota</taxon>
        <taxon>Gammaproteobacteria</taxon>
        <taxon>Vibrionales</taxon>
        <taxon>Vibrionaceae</taxon>
        <taxon>Photobacterium</taxon>
    </lineage>
</organism>
<proteinExistence type="predicted"/>
<accession>A0A2T3IXJ3</accession>
<dbReference type="EMBL" id="PYMH01000006">
    <property type="protein sequence ID" value="PSU33241.1"/>
    <property type="molecule type" value="Genomic_DNA"/>
</dbReference>
<comment type="caution">
    <text evidence="1">The sequence shown here is derived from an EMBL/GenBank/DDBJ whole genome shotgun (WGS) entry which is preliminary data.</text>
</comment>
<evidence type="ECO:0000313" key="1">
    <source>
        <dbReference type="EMBL" id="PSU33241.1"/>
    </source>
</evidence>
<protein>
    <submittedName>
        <fullName evidence="1">Uncharacterized protein</fullName>
    </submittedName>
</protein>
<dbReference type="AlphaFoldDB" id="A0A2T3IXJ3"/>
<dbReference type="Proteomes" id="UP000241222">
    <property type="component" value="Unassembled WGS sequence"/>
</dbReference>
<keyword evidence="2" id="KW-1185">Reference proteome</keyword>
<reference evidence="1 2" key="1">
    <citation type="submission" date="2018-03" db="EMBL/GenBank/DDBJ databases">
        <title>Whole genome sequencing of Histamine producing bacteria.</title>
        <authorList>
            <person name="Butler K."/>
        </authorList>
    </citation>
    <scope>NUCLEOTIDE SEQUENCE [LARGE SCALE GENOMIC DNA]</scope>
    <source>
        <strain evidence="1 2">JCM 13586</strain>
    </source>
</reference>
<sequence length="83" mass="9494">MSKDDASSKKNNRPGPKKDFKSLLLIPLIQFLQTYRDDNSRLFPPITAQSPCNESPFLHQNSHSESTLYKSVYHFGGINRLLN</sequence>
<evidence type="ECO:0000313" key="2">
    <source>
        <dbReference type="Proteomes" id="UP000241222"/>
    </source>
</evidence>